<evidence type="ECO:0000256" key="7">
    <source>
        <dbReference type="SAM" id="Phobius"/>
    </source>
</evidence>
<reference evidence="9" key="1">
    <citation type="journal article" date="2023" name="Mol. Plant Microbe Interact.">
        <title>Elucidating the Obligate Nature and Biological Capacity of an Invasive Fungal Corn Pathogen.</title>
        <authorList>
            <person name="MacCready J.S."/>
            <person name="Roggenkamp E.M."/>
            <person name="Gdanetz K."/>
            <person name="Chilvers M.I."/>
        </authorList>
    </citation>
    <scope>NUCLEOTIDE SEQUENCE</scope>
    <source>
        <strain evidence="9">PM02</strain>
    </source>
</reference>
<dbReference type="PANTHER" id="PTHR43341:SF18">
    <property type="entry name" value="AMINO ACID PERMEASE_ SLC12A DOMAIN-CONTAINING PROTEIN"/>
    <property type="match status" value="1"/>
</dbReference>
<keyword evidence="4" id="KW-0029">Amino-acid transport</keyword>
<feature type="transmembrane region" description="Helical" evidence="7">
    <location>
        <begin position="213"/>
        <end position="235"/>
    </location>
</feature>
<dbReference type="GO" id="GO:0015171">
    <property type="term" value="F:amino acid transmembrane transporter activity"/>
    <property type="evidence" value="ECO:0007669"/>
    <property type="project" value="TreeGrafter"/>
</dbReference>
<feature type="transmembrane region" description="Helical" evidence="7">
    <location>
        <begin position="463"/>
        <end position="488"/>
    </location>
</feature>
<comment type="subcellular location">
    <subcellularLocation>
        <location evidence="1">Membrane</location>
        <topology evidence="1">Multi-pass membrane protein</topology>
    </subcellularLocation>
</comment>
<evidence type="ECO:0000259" key="8">
    <source>
        <dbReference type="Pfam" id="PF00324"/>
    </source>
</evidence>
<feature type="transmembrane region" description="Helical" evidence="7">
    <location>
        <begin position="389"/>
        <end position="408"/>
    </location>
</feature>
<dbReference type="GO" id="GO:0016020">
    <property type="term" value="C:membrane"/>
    <property type="evidence" value="ECO:0007669"/>
    <property type="project" value="UniProtKB-SubCell"/>
</dbReference>
<feature type="transmembrane region" description="Helical" evidence="7">
    <location>
        <begin position="537"/>
        <end position="557"/>
    </location>
</feature>
<name>A0AAD9MBB1_9PEZI</name>
<evidence type="ECO:0000256" key="6">
    <source>
        <dbReference type="ARBA" id="ARBA00023136"/>
    </source>
</evidence>
<accession>A0AAD9MBB1</accession>
<evidence type="ECO:0000256" key="3">
    <source>
        <dbReference type="ARBA" id="ARBA00022692"/>
    </source>
</evidence>
<feature type="transmembrane region" description="Helical" evidence="7">
    <location>
        <begin position="135"/>
        <end position="159"/>
    </location>
</feature>
<evidence type="ECO:0000256" key="2">
    <source>
        <dbReference type="ARBA" id="ARBA00022448"/>
    </source>
</evidence>
<gene>
    <name evidence="9" type="ORF">P8C59_001369</name>
</gene>
<comment type="caution">
    <text evidence="9">The sequence shown here is derived from an EMBL/GenBank/DDBJ whole genome shotgun (WGS) entry which is preliminary data.</text>
</comment>
<feature type="transmembrane region" description="Helical" evidence="7">
    <location>
        <begin position="107"/>
        <end position="129"/>
    </location>
</feature>
<dbReference type="Gene3D" id="1.20.1740.10">
    <property type="entry name" value="Amino acid/polyamine transporter I"/>
    <property type="match status" value="1"/>
</dbReference>
<dbReference type="PANTHER" id="PTHR43341">
    <property type="entry name" value="AMINO ACID PERMEASE"/>
    <property type="match status" value="1"/>
</dbReference>
<keyword evidence="10" id="KW-1185">Reference proteome</keyword>
<keyword evidence="2" id="KW-0813">Transport</keyword>
<feature type="transmembrane region" description="Helical" evidence="7">
    <location>
        <begin position="429"/>
        <end position="451"/>
    </location>
</feature>
<evidence type="ECO:0000256" key="4">
    <source>
        <dbReference type="ARBA" id="ARBA00022970"/>
    </source>
</evidence>
<protein>
    <recommendedName>
        <fullName evidence="8">Amino acid permease/ SLC12A domain-containing protein</fullName>
    </recommendedName>
</protein>
<dbReference type="Pfam" id="PF00324">
    <property type="entry name" value="AA_permease"/>
    <property type="match status" value="1"/>
</dbReference>
<keyword evidence="6 7" id="KW-0472">Membrane</keyword>
<dbReference type="FunFam" id="1.20.1740.10:FF:000006">
    <property type="entry name" value="General amino acid permease"/>
    <property type="match status" value="1"/>
</dbReference>
<evidence type="ECO:0000313" key="9">
    <source>
        <dbReference type="EMBL" id="KAK2067653.1"/>
    </source>
</evidence>
<feature type="transmembrane region" description="Helical" evidence="7">
    <location>
        <begin position="180"/>
        <end position="207"/>
    </location>
</feature>
<dbReference type="InterPro" id="IPR050524">
    <property type="entry name" value="APC_YAT"/>
</dbReference>
<evidence type="ECO:0000256" key="1">
    <source>
        <dbReference type="ARBA" id="ARBA00004141"/>
    </source>
</evidence>
<feature type="transmembrane region" description="Helical" evidence="7">
    <location>
        <begin position="337"/>
        <end position="356"/>
    </location>
</feature>
<dbReference type="EMBL" id="JAQQPM010000001">
    <property type="protein sequence ID" value="KAK2067653.1"/>
    <property type="molecule type" value="Genomic_DNA"/>
</dbReference>
<evidence type="ECO:0000313" key="10">
    <source>
        <dbReference type="Proteomes" id="UP001217918"/>
    </source>
</evidence>
<keyword evidence="5 7" id="KW-1133">Transmembrane helix</keyword>
<keyword evidence="3 7" id="KW-0812">Transmembrane</keyword>
<feature type="domain" description="Amino acid permease/ SLC12A" evidence="8">
    <location>
        <begin position="104"/>
        <end position="563"/>
    </location>
</feature>
<sequence>MSTCSSVTLSRAEGYDLLQVMADLELLPRSPPDVHSFIIRRKPVHRFTMADKIGAAVYSGSDVDTTEKGGVLNHTYSGTGFEVGSVEEEFAEVGELKQGLEQRHIQMIALAGTIGTGLFLGSGSALAIAGPLGIFLAYLTTGLAAAAVVLAVGEMGALVPLTGGVTRYSEIFVDRSLSFAVGWNLVLSNLVSIPNEIVAAAVLVEFWGVNVNVAVWIVIFSVAVLIASLLFVRVYGEMEFTFACLKIFLVVFVNLMALIITCGGGPDHQSIGFKYWSPPSGPFRQYLSIAGSLGRFLGYWKVINKSVFAFSGIETITMAAAELANPRTAIPMAARRIFVRIILFYLITIFMIGLVVSSQNKALTSGGGSAASPFVIAARTAGIQVVPSLINAVVITSAWSAANSFMLSGSRTLYTLARTGRAPAIFTRINRFGIPWVSVSFYGVFMCLGFLSTESSASEVFDWLAGIVSIASLITWATILVVYLRFFYGCRAQGIDRSELPWKSPFQPYCSWISLSLFLLLLVTSGFSVFVSGHWDTQGFITSYINIPIFALLYVGYKYGKKTTMIPLDQIPIRRYIQHALDHPEPPMETKKGWRKLNILWS</sequence>
<feature type="transmembrane region" description="Helical" evidence="7">
    <location>
        <begin position="509"/>
        <end position="531"/>
    </location>
</feature>
<organism evidence="9 10">
    <name type="scientific">Phyllachora maydis</name>
    <dbReference type="NCBI Taxonomy" id="1825666"/>
    <lineage>
        <taxon>Eukaryota</taxon>
        <taxon>Fungi</taxon>
        <taxon>Dikarya</taxon>
        <taxon>Ascomycota</taxon>
        <taxon>Pezizomycotina</taxon>
        <taxon>Sordariomycetes</taxon>
        <taxon>Sordariomycetidae</taxon>
        <taxon>Phyllachorales</taxon>
        <taxon>Phyllachoraceae</taxon>
        <taxon>Phyllachora</taxon>
    </lineage>
</organism>
<dbReference type="Proteomes" id="UP001217918">
    <property type="component" value="Unassembled WGS sequence"/>
</dbReference>
<proteinExistence type="predicted"/>
<evidence type="ECO:0000256" key="5">
    <source>
        <dbReference type="ARBA" id="ARBA00022989"/>
    </source>
</evidence>
<dbReference type="InterPro" id="IPR004841">
    <property type="entry name" value="AA-permease/SLC12A_dom"/>
</dbReference>
<feature type="transmembrane region" description="Helical" evidence="7">
    <location>
        <begin position="247"/>
        <end position="266"/>
    </location>
</feature>
<dbReference type="AlphaFoldDB" id="A0AAD9MBB1"/>